<evidence type="ECO:0000313" key="3">
    <source>
        <dbReference type="Proteomes" id="UP001295684"/>
    </source>
</evidence>
<reference evidence="2" key="1">
    <citation type="submission" date="2023-07" db="EMBL/GenBank/DDBJ databases">
        <authorList>
            <consortium name="AG Swart"/>
            <person name="Singh M."/>
            <person name="Singh A."/>
            <person name="Seah K."/>
            <person name="Emmerich C."/>
        </authorList>
    </citation>
    <scope>NUCLEOTIDE SEQUENCE</scope>
    <source>
        <strain evidence="2">DP1</strain>
    </source>
</reference>
<keyword evidence="3" id="KW-1185">Reference proteome</keyword>
<keyword evidence="1" id="KW-0472">Membrane</keyword>
<feature type="transmembrane region" description="Helical" evidence="1">
    <location>
        <begin position="259"/>
        <end position="275"/>
    </location>
</feature>
<keyword evidence="1" id="KW-1133">Transmembrane helix</keyword>
<dbReference type="EMBL" id="CAMPGE010028282">
    <property type="protein sequence ID" value="CAI2385820.1"/>
    <property type="molecule type" value="Genomic_DNA"/>
</dbReference>
<dbReference type="Proteomes" id="UP001295684">
    <property type="component" value="Unassembled WGS sequence"/>
</dbReference>
<evidence type="ECO:0000256" key="1">
    <source>
        <dbReference type="SAM" id="Phobius"/>
    </source>
</evidence>
<feature type="transmembrane region" description="Helical" evidence="1">
    <location>
        <begin position="87"/>
        <end position="106"/>
    </location>
</feature>
<feature type="transmembrane region" description="Helical" evidence="1">
    <location>
        <begin position="382"/>
        <end position="412"/>
    </location>
</feature>
<sequence length="666" mass="78428">MHSATTTEQVAQSHNNYHIKNFDSSVKHAVYPSPETDKMISWGIAFGGSFLVLIAFLKVILSCAGNFSYFSISQYKMKAVYSLLRDLAIFVFILSIVLMLHFHSYLDWYHTNLENLLYGLYIFTALWIFSSIVLFYTCYVRLETFLDYESISQDQEKLRDLKNVYEAMMIDDHNISSSIRRNLNFQIMRQGFICPVELPILTESFLRRDFNFCMYLGYCITDFLSEIIGFINLKFYFFVGGLMVSYRLIETLNVEPGSGLIYGVPIVCFVLLFLSKWHLETIYFYLVPDVSLAENFEFNVDMDIIDPVDHEEDIPAPLYLTIGYENQDYQEEEESDEDEHRGINGPRESVFRNIREQNKKYSWMFKSGKTSLGYHQNRHERLFWFGWIGVVGQKFIIQGCYMVLILWLSLIIAADGYDRFYVFDNEKVDIPIMIVTILFASFLILYYFPSVMFAYILDTSIQMMKRRDYIELVIKEQKHQKSLRAMRMYQVFKNIRRILIEGLHEDVDDKSILRTPKMLINENHNILNEHFDGEDQLPIEKIDTFAHLNGSKLLKQDSYLLLFKAGDPDVNYVNPENMETAITKISNDVKIDPYLVISRIFYLMANVQYKVSMEQLDEFFRVYKDHFEKDDIIEFRKEILLLRGGAEIDIQEIASLIRDNIECFPR</sequence>
<dbReference type="AlphaFoldDB" id="A0AAD2DAQ6"/>
<protein>
    <submittedName>
        <fullName evidence="2">Uncharacterized protein</fullName>
    </submittedName>
</protein>
<feature type="transmembrane region" description="Helical" evidence="1">
    <location>
        <begin position="40"/>
        <end position="67"/>
    </location>
</feature>
<gene>
    <name evidence="2" type="ORF">ECRASSUSDP1_LOCUS27407</name>
</gene>
<accession>A0AAD2DAQ6</accession>
<proteinExistence type="predicted"/>
<keyword evidence="1" id="KW-0812">Transmembrane</keyword>
<name>A0AAD2DAQ6_EUPCR</name>
<feature type="transmembrane region" description="Helical" evidence="1">
    <location>
        <begin position="118"/>
        <end position="139"/>
    </location>
</feature>
<feature type="transmembrane region" description="Helical" evidence="1">
    <location>
        <begin position="432"/>
        <end position="457"/>
    </location>
</feature>
<evidence type="ECO:0000313" key="2">
    <source>
        <dbReference type="EMBL" id="CAI2385820.1"/>
    </source>
</evidence>
<comment type="caution">
    <text evidence="2">The sequence shown here is derived from an EMBL/GenBank/DDBJ whole genome shotgun (WGS) entry which is preliminary data.</text>
</comment>
<organism evidence="2 3">
    <name type="scientific">Euplotes crassus</name>
    <dbReference type="NCBI Taxonomy" id="5936"/>
    <lineage>
        <taxon>Eukaryota</taxon>
        <taxon>Sar</taxon>
        <taxon>Alveolata</taxon>
        <taxon>Ciliophora</taxon>
        <taxon>Intramacronucleata</taxon>
        <taxon>Spirotrichea</taxon>
        <taxon>Hypotrichia</taxon>
        <taxon>Euplotida</taxon>
        <taxon>Euplotidae</taxon>
        <taxon>Moneuplotes</taxon>
    </lineage>
</organism>
<feature type="transmembrane region" description="Helical" evidence="1">
    <location>
        <begin position="215"/>
        <end position="239"/>
    </location>
</feature>